<dbReference type="CAZy" id="GT2">
    <property type="family name" value="Glycosyltransferase Family 2"/>
</dbReference>
<evidence type="ECO:0000256" key="1">
    <source>
        <dbReference type="ARBA" id="ARBA00004236"/>
    </source>
</evidence>
<reference evidence="11 12" key="1">
    <citation type="submission" date="2007-08" db="EMBL/GenBank/DDBJ databases">
        <title>Complete sequence of Roseiflexus castenholzii DSM 13941.</title>
        <authorList>
            <consortium name="US DOE Joint Genome Institute"/>
            <person name="Copeland A."/>
            <person name="Lucas S."/>
            <person name="Lapidus A."/>
            <person name="Barry K."/>
            <person name="Glavina del Rio T."/>
            <person name="Dalin E."/>
            <person name="Tice H."/>
            <person name="Pitluck S."/>
            <person name="Thompson L.S."/>
            <person name="Brettin T."/>
            <person name="Bruce D."/>
            <person name="Detter J.C."/>
            <person name="Han C."/>
            <person name="Tapia R."/>
            <person name="Schmutz J."/>
            <person name="Larimer F."/>
            <person name="Land M."/>
            <person name="Hauser L."/>
            <person name="Kyrpides N."/>
            <person name="Mikhailova N."/>
            <person name="Bryant D.A."/>
            <person name="Hanada S."/>
            <person name="Tsukatani Y."/>
            <person name="Richardson P."/>
        </authorList>
    </citation>
    <scope>NUCLEOTIDE SEQUENCE [LARGE SCALE GENOMIC DNA]</scope>
    <source>
        <strain evidence="12">DSM 13941 / HLO8</strain>
    </source>
</reference>
<evidence type="ECO:0000256" key="7">
    <source>
        <dbReference type="ARBA" id="ARBA00037904"/>
    </source>
</evidence>
<dbReference type="eggNOG" id="COG1215">
    <property type="taxonomic scope" value="Bacteria"/>
</dbReference>
<dbReference type="KEGG" id="rca:Rcas_3138"/>
<dbReference type="Proteomes" id="UP000000263">
    <property type="component" value="Chromosome"/>
</dbReference>
<name>A7NNP8_ROSCS</name>
<evidence type="ECO:0000256" key="3">
    <source>
        <dbReference type="ARBA" id="ARBA00022676"/>
    </source>
</evidence>
<sequence>MLDTLSVIIPTRNEAPLIGRFLAALPASMELIVVDASNDETPAIIERARPHNTRVIRSPAGVAEARAIGAAAASGDWLIFSDADVHFAPGYFDRFARYTDSDAVYGPKFATAAYRWYSAIFTGGQRMAHALGFPAASGSNMAVRRDVLKAIGGFRCDLPVNEDSELFLRLAYRGYRIRFAADLAVYSLDDRRLRRGAVRKLFHSTARCALIALGLRVPLPQRLLRHDWGYWSTTRR</sequence>
<organism evidence="11 12">
    <name type="scientific">Roseiflexus castenholzii (strain DSM 13941 / HLO8)</name>
    <dbReference type="NCBI Taxonomy" id="383372"/>
    <lineage>
        <taxon>Bacteria</taxon>
        <taxon>Bacillati</taxon>
        <taxon>Chloroflexota</taxon>
        <taxon>Chloroflexia</taxon>
        <taxon>Chloroflexales</taxon>
        <taxon>Roseiflexineae</taxon>
        <taxon>Roseiflexaceae</taxon>
        <taxon>Roseiflexus</taxon>
    </lineage>
</organism>
<dbReference type="Pfam" id="PF00535">
    <property type="entry name" value="Glycos_transf_2"/>
    <property type="match status" value="1"/>
</dbReference>
<comment type="similarity">
    <text evidence="8">Belongs to the glycosyltransferase 2 family. CrtQ subfamily.</text>
</comment>
<dbReference type="AlphaFoldDB" id="A7NNP8"/>
<evidence type="ECO:0000313" key="12">
    <source>
        <dbReference type="Proteomes" id="UP000000263"/>
    </source>
</evidence>
<evidence type="ECO:0000256" key="4">
    <source>
        <dbReference type="ARBA" id="ARBA00022679"/>
    </source>
</evidence>
<evidence type="ECO:0000313" key="11">
    <source>
        <dbReference type="EMBL" id="ABU59192.1"/>
    </source>
</evidence>
<dbReference type="InterPro" id="IPR029044">
    <property type="entry name" value="Nucleotide-diphossugar_trans"/>
</dbReference>
<comment type="function">
    <text evidence="6">Catalyzes the glycosylation of 4,4'-diaponeurosporenoate, i.e. the esterification of glucose at the C1'' position with the carboxyl group of 4,4'-diaponeurosporenic acid, to form glycosyl-4,4'-diaponeurosporenoate. This is a step in the biosynthesis of staphyloxanthin, an orange pigment present in most staphylococci strains.</text>
</comment>
<evidence type="ECO:0000256" key="9">
    <source>
        <dbReference type="ARBA" id="ARBA00040345"/>
    </source>
</evidence>
<accession>A7NNP8</accession>
<keyword evidence="4 11" id="KW-0808">Transferase</keyword>
<keyword evidence="3" id="KW-0328">Glycosyltransferase</keyword>
<dbReference type="SUPFAM" id="SSF53448">
    <property type="entry name" value="Nucleotide-diphospho-sugar transferases"/>
    <property type="match status" value="1"/>
</dbReference>
<comment type="subcellular location">
    <subcellularLocation>
        <location evidence="1">Cell membrane</location>
    </subcellularLocation>
</comment>
<feature type="domain" description="Glycosyltransferase 2-like" evidence="10">
    <location>
        <begin position="6"/>
        <end position="151"/>
    </location>
</feature>
<evidence type="ECO:0000256" key="5">
    <source>
        <dbReference type="ARBA" id="ARBA00023136"/>
    </source>
</evidence>
<dbReference type="GO" id="GO:0016757">
    <property type="term" value="F:glycosyltransferase activity"/>
    <property type="evidence" value="ECO:0007669"/>
    <property type="project" value="UniProtKB-KW"/>
</dbReference>
<dbReference type="EMBL" id="CP000804">
    <property type="protein sequence ID" value="ABU59192.1"/>
    <property type="molecule type" value="Genomic_DNA"/>
</dbReference>
<dbReference type="PANTHER" id="PTHR43646">
    <property type="entry name" value="GLYCOSYLTRANSFERASE"/>
    <property type="match status" value="1"/>
</dbReference>
<dbReference type="STRING" id="383372.Rcas_3138"/>
<dbReference type="InterPro" id="IPR001173">
    <property type="entry name" value="Glyco_trans_2-like"/>
</dbReference>
<comment type="pathway">
    <text evidence="7">Carotenoid biosynthesis; staphyloxanthin biosynthesis; staphyloxanthin from farnesyl diphosphate: step 4/5.</text>
</comment>
<evidence type="ECO:0000256" key="8">
    <source>
        <dbReference type="ARBA" id="ARBA00038120"/>
    </source>
</evidence>
<dbReference type="OrthoDB" id="9810303at2"/>
<keyword evidence="5" id="KW-0472">Membrane</keyword>
<dbReference type="GO" id="GO:0005886">
    <property type="term" value="C:plasma membrane"/>
    <property type="evidence" value="ECO:0007669"/>
    <property type="project" value="UniProtKB-SubCell"/>
</dbReference>
<proteinExistence type="inferred from homology"/>
<dbReference type="Gene3D" id="3.90.550.10">
    <property type="entry name" value="Spore Coat Polysaccharide Biosynthesis Protein SpsA, Chain A"/>
    <property type="match status" value="1"/>
</dbReference>
<keyword evidence="2" id="KW-1003">Cell membrane</keyword>
<keyword evidence="12" id="KW-1185">Reference proteome</keyword>
<gene>
    <name evidence="11" type="ordered locus">Rcas_3138</name>
</gene>
<dbReference type="PANTHER" id="PTHR43646:SF2">
    <property type="entry name" value="GLYCOSYLTRANSFERASE 2-LIKE DOMAIN-CONTAINING PROTEIN"/>
    <property type="match status" value="1"/>
</dbReference>
<evidence type="ECO:0000256" key="6">
    <source>
        <dbReference type="ARBA" id="ARBA00037281"/>
    </source>
</evidence>
<dbReference type="HOGENOM" id="CLU_025996_17_4_0"/>
<protein>
    <recommendedName>
        <fullName evidence="9">4,4'-diaponeurosporenoate glycosyltransferase</fullName>
    </recommendedName>
</protein>
<evidence type="ECO:0000259" key="10">
    <source>
        <dbReference type="Pfam" id="PF00535"/>
    </source>
</evidence>
<dbReference type="RefSeq" id="WP_012121616.1">
    <property type="nucleotide sequence ID" value="NC_009767.1"/>
</dbReference>
<evidence type="ECO:0000256" key="2">
    <source>
        <dbReference type="ARBA" id="ARBA00022475"/>
    </source>
</evidence>